<evidence type="ECO:0000313" key="2">
    <source>
        <dbReference type="Proteomes" id="UP000031327"/>
    </source>
</evidence>
<accession>A0A0C1MRQ6</accession>
<evidence type="ECO:0000313" key="1">
    <source>
        <dbReference type="EMBL" id="KID57343.1"/>
    </source>
</evidence>
<organism evidence="1 2">
    <name type="scientific">Pseudoalteromonas luteoviolacea</name>
    <dbReference type="NCBI Taxonomy" id="43657"/>
    <lineage>
        <taxon>Bacteria</taxon>
        <taxon>Pseudomonadati</taxon>
        <taxon>Pseudomonadota</taxon>
        <taxon>Gammaproteobacteria</taxon>
        <taxon>Alteromonadales</taxon>
        <taxon>Pseudoalteromonadaceae</taxon>
        <taxon>Pseudoalteromonas</taxon>
    </lineage>
</organism>
<reference evidence="1 2" key="1">
    <citation type="submission" date="2014-12" db="EMBL/GenBank/DDBJ databases">
        <title>Draft Genome Sequence of Pseudoalteromonas luteoviolacea HI1.</title>
        <authorList>
            <person name="Asahina A.Y."/>
            <person name="Hadfield M.G."/>
        </authorList>
    </citation>
    <scope>NUCLEOTIDE SEQUENCE [LARGE SCALE GENOMIC DNA]</scope>
    <source>
        <strain evidence="1 2">HI1</strain>
    </source>
</reference>
<dbReference type="AlphaFoldDB" id="A0A0C1MRQ6"/>
<protein>
    <submittedName>
        <fullName evidence="1">Uncharacterized protein</fullName>
    </submittedName>
</protein>
<comment type="caution">
    <text evidence="1">The sequence shown here is derived from an EMBL/GenBank/DDBJ whole genome shotgun (WGS) entry which is preliminary data.</text>
</comment>
<gene>
    <name evidence="1" type="ORF">JF50_08980</name>
</gene>
<name>A0A0C1MRQ6_9GAMM</name>
<proteinExistence type="predicted"/>
<sequence length="180" mass="19555">MDLTIINKKDLIMFNKIKETAAKNFTDEEGNSQLGVNLKEKSEGLTASIKQKATDAKDNIKDISVMNKVKEFTKASVKTVEDIDNDLLAGNSQYEINNFRVSATAGVTAGMTLDIHFVKNQGAKEIAQKASRFLIVVNPDTGSKIQVPRSALVNKDTAKIKDPKTEAVLTIDAKTGAILS</sequence>
<dbReference type="Proteomes" id="UP000031327">
    <property type="component" value="Unassembled WGS sequence"/>
</dbReference>
<dbReference type="EMBL" id="JWIC01000005">
    <property type="protein sequence ID" value="KID57343.1"/>
    <property type="molecule type" value="Genomic_DNA"/>
</dbReference>